<comment type="caution">
    <text evidence="1">The sequence shown here is derived from an EMBL/GenBank/DDBJ whole genome shotgun (WGS) entry which is preliminary data.</text>
</comment>
<organism evidence="1 2">
    <name type="scientific">Tothia fuscella</name>
    <dbReference type="NCBI Taxonomy" id="1048955"/>
    <lineage>
        <taxon>Eukaryota</taxon>
        <taxon>Fungi</taxon>
        <taxon>Dikarya</taxon>
        <taxon>Ascomycota</taxon>
        <taxon>Pezizomycotina</taxon>
        <taxon>Dothideomycetes</taxon>
        <taxon>Pleosporomycetidae</taxon>
        <taxon>Venturiales</taxon>
        <taxon>Cylindrosympodiaceae</taxon>
        <taxon>Tothia</taxon>
    </lineage>
</organism>
<reference evidence="1" key="1">
    <citation type="journal article" date="2020" name="Stud. Mycol.">
        <title>101 Dothideomycetes genomes: a test case for predicting lifestyles and emergence of pathogens.</title>
        <authorList>
            <person name="Haridas S."/>
            <person name="Albert R."/>
            <person name="Binder M."/>
            <person name="Bloem J."/>
            <person name="Labutti K."/>
            <person name="Salamov A."/>
            <person name="Andreopoulos B."/>
            <person name="Baker S."/>
            <person name="Barry K."/>
            <person name="Bills G."/>
            <person name="Bluhm B."/>
            <person name="Cannon C."/>
            <person name="Castanera R."/>
            <person name="Culley D."/>
            <person name="Daum C."/>
            <person name="Ezra D."/>
            <person name="Gonzalez J."/>
            <person name="Henrissat B."/>
            <person name="Kuo A."/>
            <person name="Liang C."/>
            <person name="Lipzen A."/>
            <person name="Lutzoni F."/>
            <person name="Magnuson J."/>
            <person name="Mondo S."/>
            <person name="Nolan M."/>
            <person name="Ohm R."/>
            <person name="Pangilinan J."/>
            <person name="Park H.-J."/>
            <person name="Ramirez L."/>
            <person name="Alfaro M."/>
            <person name="Sun H."/>
            <person name="Tritt A."/>
            <person name="Yoshinaga Y."/>
            <person name="Zwiers L.-H."/>
            <person name="Turgeon B."/>
            <person name="Goodwin S."/>
            <person name="Spatafora J."/>
            <person name="Crous P."/>
            <person name="Grigoriev I."/>
        </authorList>
    </citation>
    <scope>NUCLEOTIDE SEQUENCE</scope>
    <source>
        <strain evidence="1">CBS 130266</strain>
    </source>
</reference>
<evidence type="ECO:0000313" key="1">
    <source>
        <dbReference type="EMBL" id="KAF2427762.1"/>
    </source>
</evidence>
<dbReference type="Proteomes" id="UP000800235">
    <property type="component" value="Unassembled WGS sequence"/>
</dbReference>
<dbReference type="EMBL" id="MU007057">
    <property type="protein sequence ID" value="KAF2427762.1"/>
    <property type="molecule type" value="Genomic_DNA"/>
</dbReference>
<evidence type="ECO:0000313" key="2">
    <source>
        <dbReference type="Proteomes" id="UP000800235"/>
    </source>
</evidence>
<keyword evidence="2" id="KW-1185">Reference proteome</keyword>
<dbReference type="AlphaFoldDB" id="A0A9P4NMK6"/>
<protein>
    <submittedName>
        <fullName evidence="1">Uncharacterized protein</fullName>
    </submittedName>
</protein>
<gene>
    <name evidence="1" type="ORF">EJ08DRAFT_662645</name>
</gene>
<name>A0A9P4NMK6_9PEZI</name>
<proteinExistence type="predicted"/>
<sequence>MSGSQPPLENLHRLASTKVSDSKTTSPFCSGVDHISHNPVCHHKKNKKLPDREFTWSTGVDEIFGSQRDHSGCISPFLTRYYFMGYRLTAFDIFSAAPLGDTSSYFRRPTTNSHAVKFTISWDSLVNVVAGVILIFSSPDTASIDMSSFTSFASTALGSFCQVNLRFHR</sequence>
<accession>A0A9P4NMK6</accession>